<dbReference type="SUPFAM" id="SSF51735">
    <property type="entry name" value="NAD(P)-binding Rossmann-fold domains"/>
    <property type="match status" value="1"/>
</dbReference>
<dbReference type="RefSeq" id="WP_110802175.1">
    <property type="nucleotide sequence ID" value="NZ_JAANCM010000006.1"/>
</dbReference>
<comment type="similarity">
    <text evidence="1">Belongs to the short-chain dehydrogenases/reductases (SDR) family.</text>
</comment>
<comment type="caution">
    <text evidence="3">The sequence shown here is derived from an EMBL/GenBank/DDBJ whole genome shotgun (WGS) entry which is preliminary data.</text>
</comment>
<organism evidence="3 4">
    <name type="scientific">Ferranicluibacter rubi</name>
    <dbReference type="NCBI Taxonomy" id="2715133"/>
    <lineage>
        <taxon>Bacteria</taxon>
        <taxon>Pseudomonadati</taxon>
        <taxon>Pseudomonadota</taxon>
        <taxon>Alphaproteobacteria</taxon>
        <taxon>Hyphomicrobiales</taxon>
        <taxon>Rhizobiaceae</taxon>
        <taxon>Ferranicluibacter</taxon>
    </lineage>
</organism>
<protein>
    <submittedName>
        <fullName evidence="3">SDR family NAD(P)-dependent oxidoreductase</fullName>
    </submittedName>
</protein>
<dbReference type="AlphaFoldDB" id="A0AA44CAZ7"/>
<reference evidence="3" key="1">
    <citation type="submission" date="2020-03" db="EMBL/GenBank/DDBJ databases">
        <title>Ferranicluibacter endophyticum gen. nov., sp. nov., a new genus isolated from Rubus ulmifolius Schott. stem.</title>
        <authorList>
            <person name="Roca-Couso R."/>
            <person name="Flores-Felix J.D."/>
            <person name="Igual J.M."/>
            <person name="Rivas R."/>
        </authorList>
    </citation>
    <scope>NUCLEOTIDE SEQUENCE</scope>
    <source>
        <strain evidence="3">CRRU44</strain>
    </source>
</reference>
<dbReference type="EMBL" id="JAANCM010000006">
    <property type="protein sequence ID" value="NHT76685.1"/>
    <property type="molecule type" value="Genomic_DNA"/>
</dbReference>
<dbReference type="PRINTS" id="PR00081">
    <property type="entry name" value="GDHRDH"/>
</dbReference>
<sequence length="237" mass="25214">MSANATNRVALISGASRGIGDYVAAELLQQGWAVSLAMRTPARPAWAAGHDERVHLIDYDAKDVEAESRWVDSALHRFGRIDAIIANAGIMIPKTVIEADEDDIEAMLSVNVKAPRRLAKAAWSALCESGHGRVIILASLSGKRVKSAAAGSYSLSKFAAVALSHAIRQAGFDRGIRATAVCPGFVATDMAAALTDRPTDQLTQPGDLARIIAMLISLPNEASVAEFAVNCQLEEFF</sequence>
<keyword evidence="4" id="KW-1185">Reference proteome</keyword>
<dbReference type="PANTHER" id="PTHR42760:SF37">
    <property type="entry name" value="CLAVALDEHYDE DEHYDROGENASE"/>
    <property type="match status" value="1"/>
</dbReference>
<evidence type="ECO:0000256" key="2">
    <source>
        <dbReference type="ARBA" id="ARBA00023002"/>
    </source>
</evidence>
<name>A0AA44CAZ7_9HYPH</name>
<proteinExistence type="inferred from homology"/>
<accession>A0AA44CAZ7</accession>
<dbReference type="PANTHER" id="PTHR42760">
    <property type="entry name" value="SHORT-CHAIN DEHYDROGENASES/REDUCTASES FAMILY MEMBER"/>
    <property type="match status" value="1"/>
</dbReference>
<dbReference type="InterPro" id="IPR036291">
    <property type="entry name" value="NAD(P)-bd_dom_sf"/>
</dbReference>
<evidence type="ECO:0000256" key="1">
    <source>
        <dbReference type="ARBA" id="ARBA00006484"/>
    </source>
</evidence>
<dbReference type="Proteomes" id="UP001155840">
    <property type="component" value="Unassembled WGS sequence"/>
</dbReference>
<gene>
    <name evidence="3" type="ORF">G8E10_13135</name>
</gene>
<dbReference type="Pfam" id="PF00106">
    <property type="entry name" value="adh_short"/>
    <property type="match status" value="1"/>
</dbReference>
<dbReference type="Gene3D" id="3.40.50.720">
    <property type="entry name" value="NAD(P)-binding Rossmann-like Domain"/>
    <property type="match status" value="1"/>
</dbReference>
<evidence type="ECO:0000313" key="3">
    <source>
        <dbReference type="EMBL" id="NHT76685.1"/>
    </source>
</evidence>
<dbReference type="InterPro" id="IPR002347">
    <property type="entry name" value="SDR_fam"/>
</dbReference>
<dbReference type="GO" id="GO:0016616">
    <property type="term" value="F:oxidoreductase activity, acting on the CH-OH group of donors, NAD or NADP as acceptor"/>
    <property type="evidence" value="ECO:0007669"/>
    <property type="project" value="TreeGrafter"/>
</dbReference>
<evidence type="ECO:0000313" key="4">
    <source>
        <dbReference type="Proteomes" id="UP001155840"/>
    </source>
</evidence>
<dbReference type="CDD" id="cd08932">
    <property type="entry name" value="HetN_like_SDR_c"/>
    <property type="match status" value="1"/>
</dbReference>
<keyword evidence="2" id="KW-0560">Oxidoreductase</keyword>